<proteinExistence type="predicted"/>
<feature type="transmembrane region" description="Helical" evidence="1">
    <location>
        <begin position="238"/>
        <end position="255"/>
    </location>
</feature>
<feature type="transmembrane region" description="Helical" evidence="1">
    <location>
        <begin position="208"/>
        <end position="226"/>
    </location>
</feature>
<keyword evidence="3" id="KW-1185">Reference proteome</keyword>
<protein>
    <submittedName>
        <fullName evidence="2">Membrane protein</fullName>
    </submittedName>
</protein>
<evidence type="ECO:0000313" key="2">
    <source>
        <dbReference type="EMBL" id="SAL70092.1"/>
    </source>
</evidence>
<sequence length="266" mass="28545">MVSVSTLLCLAVATLIVAAMPVVLYRKLRPRFSIAPREAILGIAVFALFAMVIERALHGFMLSNPVTSAWLMNPAVFVIYGAVAAGLCEEVGRFLAMKWLISREPGALDRHGPALGYGIGHGGAEAWIVGVFVQAQWIVYAVLANRGTLDAQFAHAPLEAIARIHLVLLSLSPLSAGIFLVERASAFVLQLGFSALMWQMLRERSRHALAFLVAAHALVGLPAALFQARLVPLVAADAVYLVLGVIVAVALVRYYRRAAARTPEGA</sequence>
<evidence type="ECO:0000313" key="3">
    <source>
        <dbReference type="Proteomes" id="UP000054740"/>
    </source>
</evidence>
<feature type="transmembrane region" description="Helical" evidence="1">
    <location>
        <begin position="39"/>
        <end position="57"/>
    </location>
</feature>
<dbReference type="RefSeq" id="WP_053568296.1">
    <property type="nucleotide sequence ID" value="NZ_FCNY02000032.1"/>
</dbReference>
<feature type="transmembrane region" description="Helical" evidence="1">
    <location>
        <begin position="69"/>
        <end position="87"/>
    </location>
</feature>
<dbReference type="EMBL" id="FCNY02000032">
    <property type="protein sequence ID" value="SAL70092.1"/>
    <property type="molecule type" value="Genomic_DNA"/>
</dbReference>
<dbReference type="InterPro" id="IPR011397">
    <property type="entry name" value="YhfC"/>
</dbReference>
<keyword evidence="1" id="KW-0812">Transmembrane</keyword>
<dbReference type="Proteomes" id="UP000054740">
    <property type="component" value="Unassembled WGS sequence"/>
</dbReference>
<reference evidence="3" key="1">
    <citation type="submission" date="2016-01" db="EMBL/GenBank/DDBJ databases">
        <authorList>
            <person name="Peeters C."/>
        </authorList>
    </citation>
    <scope>NUCLEOTIDE SEQUENCE [LARGE SCALE GENOMIC DNA]</scope>
</reference>
<keyword evidence="1" id="KW-1133">Transmembrane helix</keyword>
<dbReference type="PIRSF" id="PIRSF033101">
    <property type="entry name" value="UCP033101"/>
    <property type="match status" value="1"/>
</dbReference>
<dbReference type="AlphaFoldDB" id="A0A158JMH0"/>
<name>A0A158JMH0_CABCO</name>
<evidence type="ECO:0000256" key="1">
    <source>
        <dbReference type="SAM" id="Phobius"/>
    </source>
</evidence>
<accession>A0A158JMH0</accession>
<organism evidence="2 3">
    <name type="scientific">Caballeronia cordobensis</name>
    <name type="common">Burkholderia cordobensis</name>
    <dbReference type="NCBI Taxonomy" id="1353886"/>
    <lineage>
        <taxon>Bacteria</taxon>
        <taxon>Pseudomonadati</taxon>
        <taxon>Pseudomonadota</taxon>
        <taxon>Betaproteobacteria</taxon>
        <taxon>Burkholderiales</taxon>
        <taxon>Burkholderiaceae</taxon>
        <taxon>Caballeronia</taxon>
    </lineage>
</organism>
<gene>
    <name evidence="2" type="ORF">AWB70_07070</name>
</gene>
<keyword evidence="1" id="KW-0472">Membrane</keyword>
<dbReference type="Pfam" id="PF10086">
    <property type="entry name" value="YhfC"/>
    <property type="match status" value="1"/>
</dbReference>